<evidence type="ECO:0000256" key="4">
    <source>
        <dbReference type="ARBA" id="ARBA00022692"/>
    </source>
</evidence>
<feature type="transmembrane region" description="Helical" evidence="9">
    <location>
        <begin position="125"/>
        <end position="146"/>
    </location>
</feature>
<organism evidence="10 11">
    <name type="scientific">Amorphotheca resinae ATCC 22711</name>
    <dbReference type="NCBI Taxonomy" id="857342"/>
    <lineage>
        <taxon>Eukaryota</taxon>
        <taxon>Fungi</taxon>
        <taxon>Dikarya</taxon>
        <taxon>Ascomycota</taxon>
        <taxon>Pezizomycotina</taxon>
        <taxon>Leotiomycetes</taxon>
        <taxon>Helotiales</taxon>
        <taxon>Amorphothecaceae</taxon>
        <taxon>Amorphotheca</taxon>
    </lineage>
</organism>
<evidence type="ECO:0000256" key="1">
    <source>
        <dbReference type="ARBA" id="ARBA00002154"/>
    </source>
</evidence>
<keyword evidence="6 9" id="KW-1133">Transmembrane helix</keyword>
<gene>
    <name evidence="10" type="ORF">M430DRAFT_14576</name>
</gene>
<evidence type="ECO:0000256" key="9">
    <source>
        <dbReference type="SAM" id="Phobius"/>
    </source>
</evidence>
<keyword evidence="4 9" id="KW-0812">Transmembrane</keyword>
<sequence length="195" mass="21148">MEALPQADGEGLSSSGVMRMRILGPGGGEMVMMRLAGFSLKWTLLMILGEGVAASAIFRCWGWSSVAGEESPEVFPVVGIYNRRSDSRAIHCHLMESCLPDLLSIGNPGTTPHFSHKSKHNGKSALFNFTSALLCLLLLICTSTYIHQLFPGIMDRNKDGAFTGVFWKCARVGERLSPYISVCCVLMAVSLTMGN</sequence>
<dbReference type="STRING" id="857342.A0A2T3BD44"/>
<dbReference type="EMBL" id="KZ679006">
    <property type="protein sequence ID" value="PSS27294.1"/>
    <property type="molecule type" value="Genomic_DNA"/>
</dbReference>
<keyword evidence="11" id="KW-1185">Reference proteome</keyword>
<evidence type="ECO:0000313" key="11">
    <source>
        <dbReference type="Proteomes" id="UP000241818"/>
    </source>
</evidence>
<dbReference type="InParanoid" id="A0A2T3BD44"/>
<evidence type="ECO:0000313" key="10">
    <source>
        <dbReference type="EMBL" id="PSS27294.1"/>
    </source>
</evidence>
<accession>A0A2T3BD44</accession>
<evidence type="ECO:0000256" key="5">
    <source>
        <dbReference type="ARBA" id="ARBA00022729"/>
    </source>
</evidence>
<evidence type="ECO:0000256" key="7">
    <source>
        <dbReference type="ARBA" id="ARBA00023034"/>
    </source>
</evidence>
<comment type="function">
    <text evidence="1">Involved in the early part of the secretory pathway.</text>
</comment>
<dbReference type="AlphaFoldDB" id="A0A2T3BD44"/>
<evidence type="ECO:0000256" key="2">
    <source>
        <dbReference type="ARBA" id="ARBA00004614"/>
    </source>
</evidence>
<dbReference type="InterPro" id="IPR009653">
    <property type="entry name" value="Ksh1"/>
</dbReference>
<dbReference type="GO" id="GO:0000139">
    <property type="term" value="C:Golgi membrane"/>
    <property type="evidence" value="ECO:0007669"/>
    <property type="project" value="UniProtKB-SubCell"/>
</dbReference>
<dbReference type="PANTHER" id="PTHR13229">
    <property type="entry name" value="PROTEIN KISH-A"/>
    <property type="match status" value="1"/>
</dbReference>
<dbReference type="Proteomes" id="UP000241818">
    <property type="component" value="Unassembled WGS sequence"/>
</dbReference>
<keyword evidence="8 9" id="KW-0472">Membrane</keyword>
<evidence type="ECO:0000256" key="8">
    <source>
        <dbReference type="ARBA" id="ARBA00023136"/>
    </source>
</evidence>
<keyword evidence="5" id="KW-0732">Signal</keyword>
<name>A0A2T3BD44_AMORE</name>
<reference evidence="10 11" key="1">
    <citation type="journal article" date="2018" name="New Phytol.">
        <title>Comparative genomics and transcriptomics depict ericoid mycorrhizal fungi as versatile saprotrophs and plant mutualists.</title>
        <authorList>
            <person name="Martino E."/>
            <person name="Morin E."/>
            <person name="Grelet G.A."/>
            <person name="Kuo A."/>
            <person name="Kohler A."/>
            <person name="Daghino S."/>
            <person name="Barry K.W."/>
            <person name="Cichocki N."/>
            <person name="Clum A."/>
            <person name="Dockter R.B."/>
            <person name="Hainaut M."/>
            <person name="Kuo R.C."/>
            <person name="LaButti K."/>
            <person name="Lindahl B.D."/>
            <person name="Lindquist E.A."/>
            <person name="Lipzen A."/>
            <person name="Khouja H.R."/>
            <person name="Magnuson J."/>
            <person name="Murat C."/>
            <person name="Ohm R.A."/>
            <person name="Singer S.W."/>
            <person name="Spatafora J.W."/>
            <person name="Wang M."/>
            <person name="Veneault-Fourrey C."/>
            <person name="Henrissat B."/>
            <person name="Grigoriev I.V."/>
            <person name="Martin F.M."/>
            <person name="Perotto S."/>
        </authorList>
    </citation>
    <scope>NUCLEOTIDE SEQUENCE [LARGE SCALE GENOMIC DNA]</scope>
    <source>
        <strain evidence="10 11">ATCC 22711</strain>
    </source>
</reference>
<evidence type="ECO:0000256" key="3">
    <source>
        <dbReference type="ARBA" id="ARBA00008961"/>
    </source>
</evidence>
<dbReference type="InterPro" id="IPR051523">
    <property type="entry name" value="KISH_domain"/>
</dbReference>
<dbReference type="GeneID" id="36571050"/>
<protein>
    <recommendedName>
        <fullName evidence="12">Protein kish</fullName>
    </recommendedName>
</protein>
<proteinExistence type="inferred from homology"/>
<keyword evidence="7" id="KW-0333">Golgi apparatus</keyword>
<dbReference type="OrthoDB" id="10034655at2759"/>
<comment type="subcellular location">
    <subcellularLocation>
        <location evidence="2">Golgi apparatus membrane</location>
        <topology evidence="2">Single-pass type I membrane protein</topology>
    </subcellularLocation>
</comment>
<dbReference type="RefSeq" id="XP_024724819.1">
    <property type="nucleotide sequence ID" value="XM_024862969.1"/>
</dbReference>
<evidence type="ECO:0000256" key="6">
    <source>
        <dbReference type="ARBA" id="ARBA00022989"/>
    </source>
</evidence>
<dbReference type="Pfam" id="PF06842">
    <property type="entry name" value="DUF1242"/>
    <property type="match status" value="1"/>
</dbReference>
<comment type="similarity">
    <text evidence="3">Belongs to the KISH family.</text>
</comment>
<evidence type="ECO:0008006" key="12">
    <source>
        <dbReference type="Google" id="ProtNLM"/>
    </source>
</evidence>